<feature type="transmembrane region" description="Helical" evidence="1">
    <location>
        <begin position="24"/>
        <end position="45"/>
    </location>
</feature>
<protein>
    <submittedName>
        <fullName evidence="2">Uncharacterized protein</fullName>
    </submittedName>
</protein>
<accession>A0A073JWE3</accession>
<evidence type="ECO:0000313" key="2">
    <source>
        <dbReference type="EMBL" id="KEK18566.1"/>
    </source>
</evidence>
<dbReference type="Proteomes" id="UP000027822">
    <property type="component" value="Unassembled WGS sequence"/>
</dbReference>
<keyword evidence="1" id="KW-0812">Transmembrane</keyword>
<dbReference type="EMBL" id="JOTN01000013">
    <property type="protein sequence ID" value="KEK18566.1"/>
    <property type="molecule type" value="Genomic_DNA"/>
</dbReference>
<keyword evidence="1" id="KW-1133">Transmembrane helix</keyword>
<gene>
    <name evidence="2" type="ORF">BAMA_04685</name>
</gene>
<proteinExistence type="predicted"/>
<comment type="caution">
    <text evidence="2">The sequence shown here is derived from an EMBL/GenBank/DDBJ whole genome shotgun (WGS) entry which is preliminary data.</text>
</comment>
<evidence type="ECO:0000313" key="3">
    <source>
        <dbReference type="Proteomes" id="UP000027822"/>
    </source>
</evidence>
<keyword evidence="1" id="KW-0472">Membrane</keyword>
<organism evidence="2 3">
    <name type="scientific">Bacillus manliponensis</name>
    <dbReference type="NCBI Taxonomy" id="574376"/>
    <lineage>
        <taxon>Bacteria</taxon>
        <taxon>Bacillati</taxon>
        <taxon>Bacillota</taxon>
        <taxon>Bacilli</taxon>
        <taxon>Bacillales</taxon>
        <taxon>Bacillaceae</taxon>
        <taxon>Bacillus</taxon>
        <taxon>Bacillus cereus group</taxon>
    </lineage>
</organism>
<dbReference type="AlphaFoldDB" id="A0A073JWE3"/>
<evidence type="ECO:0000256" key="1">
    <source>
        <dbReference type="SAM" id="Phobius"/>
    </source>
</evidence>
<dbReference type="RefSeq" id="WP_034640620.1">
    <property type="nucleotide sequence ID" value="NZ_CBCSJC010000014.1"/>
</dbReference>
<dbReference type="OrthoDB" id="9828598at2"/>
<name>A0A073JWE3_9BACI</name>
<keyword evidence="3" id="KW-1185">Reference proteome</keyword>
<reference evidence="2 3" key="1">
    <citation type="submission" date="2014-06" db="EMBL/GenBank/DDBJ databases">
        <title>Draft genome sequence of Bacillus manliponensis JCM 15802 (MCCC 1A00708).</title>
        <authorList>
            <person name="Lai Q."/>
            <person name="Liu Y."/>
            <person name="Shao Z."/>
        </authorList>
    </citation>
    <scope>NUCLEOTIDE SEQUENCE [LARGE SCALE GENOMIC DNA]</scope>
    <source>
        <strain evidence="2 3">JCM 15802</strain>
    </source>
</reference>
<sequence>MKYEMTIKEACNSGFWSCLEPTDWIALVSVFIAMIAAIASWMTIYSQKRINEKNQEAIIVPGIKSIEAKIEHILSDWDVEEEIPKKFSNTKLPIWNYGNSPVFNVRYCYYIENIDGLIQEEQNEMGEHDAHVINVIKDKDSYELYVSYKNIEKRQGSQRREIQPYLRNVDVIMPKENTKILIPDYFIIMLNDYFINSLFYERKAPILLLKIAYDDINFNTWELQFRIFVPSSYNFTGKKALTTSFHYETVQTKQKKKRLTVAENEKLMKERKEKEAKK</sequence>